<comment type="caution">
    <text evidence="2">The sequence shown here is derived from an EMBL/GenBank/DDBJ whole genome shotgun (WGS) entry which is preliminary data.</text>
</comment>
<organism evidence="2 3">
    <name type="scientific">Metabacillus malikii</name>
    <dbReference type="NCBI Taxonomy" id="1504265"/>
    <lineage>
        <taxon>Bacteria</taxon>
        <taxon>Bacillati</taxon>
        <taxon>Bacillota</taxon>
        <taxon>Bacilli</taxon>
        <taxon>Bacillales</taxon>
        <taxon>Bacillaceae</taxon>
        <taxon>Metabacillus</taxon>
    </lineage>
</organism>
<feature type="transmembrane region" description="Helical" evidence="1">
    <location>
        <begin position="6"/>
        <end position="39"/>
    </location>
</feature>
<keyword evidence="1" id="KW-0812">Transmembrane</keyword>
<evidence type="ECO:0000313" key="3">
    <source>
        <dbReference type="Proteomes" id="UP001234495"/>
    </source>
</evidence>
<keyword evidence="1" id="KW-1133">Transmembrane helix</keyword>
<proteinExistence type="predicted"/>
<dbReference type="EMBL" id="JAUSUD010000001">
    <property type="protein sequence ID" value="MDQ0229214.1"/>
    <property type="molecule type" value="Genomic_DNA"/>
</dbReference>
<gene>
    <name evidence="2" type="ORF">J2S19_000464</name>
</gene>
<reference evidence="2 3" key="1">
    <citation type="submission" date="2023-07" db="EMBL/GenBank/DDBJ databases">
        <title>Genomic Encyclopedia of Type Strains, Phase IV (KMG-IV): sequencing the most valuable type-strain genomes for metagenomic binning, comparative biology and taxonomic classification.</title>
        <authorList>
            <person name="Goeker M."/>
        </authorList>
    </citation>
    <scope>NUCLEOTIDE SEQUENCE [LARGE SCALE GENOMIC DNA]</scope>
    <source>
        <strain evidence="2 3">DSM 29005</strain>
    </source>
</reference>
<keyword evidence="3" id="KW-1185">Reference proteome</keyword>
<name>A0ABT9ZAD9_9BACI</name>
<dbReference type="Proteomes" id="UP001234495">
    <property type="component" value="Unassembled WGS sequence"/>
</dbReference>
<protein>
    <submittedName>
        <fullName evidence="2">Uncharacterized membrane protein (DUF441 family)</fullName>
    </submittedName>
</protein>
<evidence type="ECO:0000313" key="2">
    <source>
        <dbReference type="EMBL" id="MDQ0229214.1"/>
    </source>
</evidence>
<evidence type="ECO:0000256" key="1">
    <source>
        <dbReference type="SAM" id="Phobius"/>
    </source>
</evidence>
<sequence>MVVGLFVLGIILLIISFLTPIASGTTLLISVLLFATAIVLLFKKGRRKNS</sequence>
<keyword evidence="1" id="KW-0472">Membrane</keyword>
<accession>A0ABT9ZAD9</accession>